<proteinExistence type="predicted"/>
<evidence type="ECO:0000313" key="1">
    <source>
        <dbReference type="EMBL" id="TBU57848.1"/>
    </source>
</evidence>
<accession>A0A4V2K7Y2</accession>
<dbReference type="Proteomes" id="UP000292082">
    <property type="component" value="Unassembled WGS sequence"/>
</dbReference>
<sequence>MPRLQVTRRTSLLSTNLRTTFLEAFGRNVSARSTNAEARGVSDPIDLHAVARRIQAEIHHASGRYCPLHQVISSIHDLKRDDLGTISSYVSSTTSSTPDSVRIVITTTTNTPDMAAVNSSMSRRRTARNLPALHCQLPLPPAGLPWPSTTAASPSPSLTPTCLIPPMISSLSPSSGSEGSYPITPIDQIVHTPLTPPKLPRLVPPPPRTWARLNAQARKGESSPLGTPTLPLSPYLLGPMGTAKPTLDRLHIPDAPTGEVRFLTAQPTPSPQALSPFDLGIKGYFPAGFSPTFEGNIRLTPVRTTSSSELARTALLRSTCPSGARRFSNNLGVATDRVGSPSAPLAGAALSSPLNGQPLASPFIIRSEAVDGEYFRT</sequence>
<gene>
    <name evidence="1" type="ORF">BD310DRAFT_959325</name>
</gene>
<dbReference type="EMBL" id="ML145132">
    <property type="protein sequence ID" value="TBU57848.1"/>
    <property type="molecule type" value="Genomic_DNA"/>
</dbReference>
<protein>
    <submittedName>
        <fullName evidence="1">Uncharacterized protein</fullName>
    </submittedName>
</protein>
<organism evidence="1 2">
    <name type="scientific">Dichomitus squalens</name>
    <dbReference type="NCBI Taxonomy" id="114155"/>
    <lineage>
        <taxon>Eukaryota</taxon>
        <taxon>Fungi</taxon>
        <taxon>Dikarya</taxon>
        <taxon>Basidiomycota</taxon>
        <taxon>Agaricomycotina</taxon>
        <taxon>Agaricomycetes</taxon>
        <taxon>Polyporales</taxon>
        <taxon>Polyporaceae</taxon>
        <taxon>Dichomitus</taxon>
    </lineage>
</organism>
<reference evidence="1 2" key="1">
    <citation type="submission" date="2019-01" db="EMBL/GenBank/DDBJ databases">
        <title>Draft genome sequences of three monokaryotic isolates of the white-rot basidiomycete fungus Dichomitus squalens.</title>
        <authorList>
            <consortium name="DOE Joint Genome Institute"/>
            <person name="Lopez S.C."/>
            <person name="Andreopoulos B."/>
            <person name="Pangilinan J."/>
            <person name="Lipzen A."/>
            <person name="Riley R."/>
            <person name="Ahrendt S."/>
            <person name="Ng V."/>
            <person name="Barry K."/>
            <person name="Daum C."/>
            <person name="Grigoriev I.V."/>
            <person name="Hilden K.S."/>
            <person name="Makela M.R."/>
            <person name="de Vries R.P."/>
        </authorList>
    </citation>
    <scope>NUCLEOTIDE SEQUENCE [LARGE SCALE GENOMIC DNA]</scope>
    <source>
        <strain evidence="1 2">CBS 464.89</strain>
    </source>
</reference>
<evidence type="ECO:0000313" key="2">
    <source>
        <dbReference type="Proteomes" id="UP000292082"/>
    </source>
</evidence>
<dbReference type="AlphaFoldDB" id="A0A4V2K7Y2"/>
<keyword evidence="2" id="KW-1185">Reference proteome</keyword>
<name>A0A4V2K7Y2_9APHY</name>